<dbReference type="AlphaFoldDB" id="A0A3S9UX75"/>
<evidence type="ECO:0000313" key="6">
    <source>
        <dbReference type="Proteomes" id="UP000270678"/>
    </source>
</evidence>
<feature type="active site" description="Acyl-thioester intermediate" evidence="2">
    <location>
        <position position="194"/>
    </location>
</feature>
<evidence type="ECO:0000256" key="2">
    <source>
        <dbReference type="PIRSR" id="PIRSR605754-1"/>
    </source>
</evidence>
<dbReference type="InterPro" id="IPR005754">
    <property type="entry name" value="Sortase"/>
</dbReference>
<organism evidence="5 6">
    <name type="scientific">Paenibacillus lutimineralis</name>
    <dbReference type="NCBI Taxonomy" id="2707005"/>
    <lineage>
        <taxon>Bacteria</taxon>
        <taxon>Bacillati</taxon>
        <taxon>Bacillota</taxon>
        <taxon>Bacilli</taxon>
        <taxon>Bacillales</taxon>
        <taxon>Paenibacillaceae</taxon>
        <taxon>Paenibacillus</taxon>
    </lineage>
</organism>
<evidence type="ECO:0000256" key="1">
    <source>
        <dbReference type="ARBA" id="ARBA00022801"/>
    </source>
</evidence>
<evidence type="ECO:0000313" key="5">
    <source>
        <dbReference type="EMBL" id="AZS14831.1"/>
    </source>
</evidence>
<evidence type="ECO:0000256" key="4">
    <source>
        <dbReference type="SAM" id="SignalP"/>
    </source>
</evidence>
<dbReference type="PROSITE" id="PS51257">
    <property type="entry name" value="PROKAR_LIPOPROTEIN"/>
    <property type="match status" value="1"/>
</dbReference>
<dbReference type="CDD" id="cd05829">
    <property type="entry name" value="Sortase_F"/>
    <property type="match status" value="1"/>
</dbReference>
<feature type="compositionally biased region" description="Basic and acidic residues" evidence="3">
    <location>
        <begin position="52"/>
        <end position="62"/>
    </location>
</feature>
<reference evidence="6" key="1">
    <citation type="submission" date="2018-12" db="EMBL/GenBank/DDBJ databases">
        <title>Complete genome sequence of Paenibacillus sp. MBLB1234.</title>
        <authorList>
            <person name="Nam Y.-D."/>
            <person name="Kang J."/>
            <person name="Chung W.-H."/>
            <person name="Park Y.S."/>
        </authorList>
    </citation>
    <scope>NUCLEOTIDE SEQUENCE [LARGE SCALE GENOMIC DNA]</scope>
    <source>
        <strain evidence="6">MBLB1234</strain>
    </source>
</reference>
<dbReference type="SUPFAM" id="SSF63817">
    <property type="entry name" value="Sortase"/>
    <property type="match status" value="1"/>
</dbReference>
<dbReference type="Pfam" id="PF04203">
    <property type="entry name" value="Sortase"/>
    <property type="match status" value="1"/>
</dbReference>
<accession>A0A3S9UX75</accession>
<dbReference type="GO" id="GO:0016787">
    <property type="term" value="F:hydrolase activity"/>
    <property type="evidence" value="ECO:0007669"/>
    <property type="project" value="UniProtKB-KW"/>
</dbReference>
<dbReference type="OrthoDB" id="525039at2"/>
<dbReference type="InterPro" id="IPR023365">
    <property type="entry name" value="Sortase_dom-sf"/>
</dbReference>
<keyword evidence="4" id="KW-0732">Signal</keyword>
<dbReference type="Proteomes" id="UP000270678">
    <property type="component" value="Chromosome"/>
</dbReference>
<feature type="chain" id="PRO_5038443743" evidence="4">
    <location>
        <begin position="24"/>
        <end position="219"/>
    </location>
</feature>
<feature type="active site" description="Proton donor/acceptor" evidence="2">
    <location>
        <position position="128"/>
    </location>
</feature>
<dbReference type="Gene3D" id="2.40.260.10">
    <property type="entry name" value="Sortase"/>
    <property type="match status" value="1"/>
</dbReference>
<feature type="compositionally biased region" description="Polar residues" evidence="3">
    <location>
        <begin position="36"/>
        <end position="49"/>
    </location>
</feature>
<dbReference type="EMBL" id="CP034346">
    <property type="protein sequence ID" value="AZS14831.1"/>
    <property type="molecule type" value="Genomic_DNA"/>
</dbReference>
<sequence>MTMLRWKLTIITMLIALACSSCSAPEMRNKAEKQTDLPQTSTQSESNSEIIRPNHLEKTSEDAVHTAPIDPFLPNHLYIPSINVFAQIMPVGVTEDGRMDVPKDTEIVGILQPGVLAGAKGNVIMDGHVDSYTGPAIFFNLKKLRPGDTIIVSNKTGQRLTYVVESVESFITAEAPLERIFGDTDEHRLNLITCTGKYSRKKKEHEMRLVVFAKLQNGT</sequence>
<keyword evidence="1" id="KW-0378">Hydrolase</keyword>
<dbReference type="KEGG" id="plut:EI981_10405"/>
<protein>
    <submittedName>
        <fullName evidence="5">Class F sortase</fullName>
    </submittedName>
</protein>
<keyword evidence="6" id="KW-1185">Reference proteome</keyword>
<name>A0A3S9UX75_9BACL</name>
<evidence type="ECO:0000256" key="3">
    <source>
        <dbReference type="SAM" id="MobiDB-lite"/>
    </source>
</evidence>
<dbReference type="InterPro" id="IPR042001">
    <property type="entry name" value="Sortase_F"/>
</dbReference>
<feature type="region of interest" description="Disordered" evidence="3">
    <location>
        <begin position="29"/>
        <end position="62"/>
    </location>
</feature>
<proteinExistence type="predicted"/>
<feature type="signal peptide" evidence="4">
    <location>
        <begin position="1"/>
        <end position="23"/>
    </location>
</feature>
<gene>
    <name evidence="5" type="ORF">EI981_10405</name>
</gene>